<dbReference type="InterPro" id="IPR036817">
    <property type="entry name" value="Transthyretin/HIU_hydrolase_sf"/>
</dbReference>
<evidence type="ECO:0000256" key="10">
    <source>
        <dbReference type="RuleBase" id="RU361270"/>
    </source>
</evidence>
<dbReference type="Proteomes" id="UP000078225">
    <property type="component" value="Unassembled WGS sequence"/>
</dbReference>
<evidence type="ECO:0000256" key="5">
    <source>
        <dbReference type="ARBA" id="ARBA00012609"/>
    </source>
</evidence>
<dbReference type="CDD" id="cd05822">
    <property type="entry name" value="TLP_HIUase"/>
    <property type="match status" value="1"/>
</dbReference>
<dbReference type="PANTHER" id="PTHR10395:SF7">
    <property type="entry name" value="5-HYDROXYISOURATE HYDROLASE"/>
    <property type="match status" value="1"/>
</dbReference>
<reference evidence="13" key="1">
    <citation type="submission" date="2016-05" db="EMBL/GenBank/DDBJ databases">
        <authorList>
            <person name="Behera P."/>
            <person name="Vaishampayan P."/>
            <person name="Singh N."/>
            <person name="Raina V."/>
            <person name="Suar M."/>
            <person name="Pattnaik A."/>
            <person name="Rastogi G."/>
        </authorList>
    </citation>
    <scope>NUCLEOTIDE SEQUENCE [LARGE SCALE GENOMIC DNA]</scope>
    <source>
        <strain evidence="13">MP23</strain>
    </source>
</reference>
<evidence type="ECO:0000313" key="13">
    <source>
        <dbReference type="Proteomes" id="UP000078225"/>
    </source>
</evidence>
<dbReference type="PROSITE" id="PS00768">
    <property type="entry name" value="TRANSTHYRETIN_1"/>
    <property type="match status" value="1"/>
</dbReference>
<feature type="binding site" evidence="9">
    <location>
        <position position="7"/>
    </location>
    <ligand>
        <name>substrate</name>
    </ligand>
</feature>
<comment type="similarity">
    <text evidence="3 10">Belongs to the transthyretin family. 5-hydroxyisourate hydrolase subfamily.</text>
</comment>
<dbReference type="InterPro" id="IPR014306">
    <property type="entry name" value="Hydroxyisourate_hydrolase"/>
</dbReference>
<comment type="function">
    <text evidence="2">Catalyzes the hydrolysis of 5-hydroxyisourate (HIU) to 2-oxo-4-hydroxy-4-carboxy-5-ureidoimidazoline (OHCU).</text>
</comment>
<comment type="caution">
    <text evidence="12">The sequence shown here is derived from an EMBL/GenBank/DDBJ whole genome shotgun (WGS) entry which is preliminary data.</text>
</comment>
<protein>
    <recommendedName>
        <fullName evidence="6 10">5-hydroxyisourate hydrolase</fullName>
        <shortName evidence="10">HIU hydrolase</shortName>
        <shortName evidence="10">HIUHase</shortName>
        <ecNumber evidence="5 10">3.5.2.17</ecNumber>
    </recommendedName>
</protein>
<keyword evidence="8 10" id="KW-0378">Hydrolase</keyword>
<dbReference type="STRING" id="1691903.A9B99_20350"/>
<comment type="catalytic activity">
    <reaction evidence="1 10">
        <text>5-hydroxyisourate + H2O = 5-hydroxy-2-oxo-4-ureido-2,5-dihydro-1H-imidazole-5-carboxylate + H(+)</text>
        <dbReference type="Rhea" id="RHEA:23736"/>
        <dbReference type="ChEBI" id="CHEBI:15377"/>
        <dbReference type="ChEBI" id="CHEBI:15378"/>
        <dbReference type="ChEBI" id="CHEBI:18072"/>
        <dbReference type="ChEBI" id="CHEBI:58639"/>
        <dbReference type="EC" id="3.5.2.17"/>
    </reaction>
</comment>
<dbReference type="PRINTS" id="PR00189">
    <property type="entry name" value="TRNSTHYRETIN"/>
</dbReference>
<evidence type="ECO:0000256" key="6">
    <source>
        <dbReference type="ARBA" id="ARBA00017539"/>
    </source>
</evidence>
<keyword evidence="13" id="KW-1185">Reference proteome</keyword>
<dbReference type="GO" id="GO:0006144">
    <property type="term" value="P:purine nucleobase metabolic process"/>
    <property type="evidence" value="ECO:0007669"/>
    <property type="project" value="UniProtKB-KW"/>
</dbReference>
<gene>
    <name evidence="12" type="ORF">A9B99_20350</name>
</gene>
<accession>A0A1B7L5T8</accession>
<keyword evidence="7 10" id="KW-0659">Purine metabolism</keyword>
<dbReference type="AlphaFoldDB" id="A0A1B7L5T8"/>
<dbReference type="EC" id="3.5.2.17" evidence="5 10"/>
<dbReference type="Gene3D" id="2.60.40.180">
    <property type="entry name" value="Transthyretin/hydroxyisourate hydrolase domain"/>
    <property type="match status" value="1"/>
</dbReference>
<dbReference type="NCBIfam" id="TIGR02962">
    <property type="entry name" value="hdxy_isourate"/>
    <property type="match status" value="1"/>
</dbReference>
<evidence type="ECO:0000313" key="12">
    <source>
        <dbReference type="EMBL" id="OAT77754.1"/>
    </source>
</evidence>
<dbReference type="InterPro" id="IPR000895">
    <property type="entry name" value="Transthyretin/HIU_hydrolase"/>
</dbReference>
<evidence type="ECO:0000256" key="7">
    <source>
        <dbReference type="ARBA" id="ARBA00022631"/>
    </source>
</evidence>
<proteinExistence type="inferred from homology"/>
<organism evidence="12 13">
    <name type="scientific">Mangrovibacter phragmitis</name>
    <dbReference type="NCBI Taxonomy" id="1691903"/>
    <lineage>
        <taxon>Bacteria</taxon>
        <taxon>Pseudomonadati</taxon>
        <taxon>Pseudomonadota</taxon>
        <taxon>Gammaproteobacteria</taxon>
        <taxon>Enterobacterales</taxon>
        <taxon>Enterobacteriaceae</taxon>
        <taxon>Mangrovibacter</taxon>
    </lineage>
</organism>
<name>A0A1B7L5T8_9ENTR</name>
<evidence type="ECO:0000256" key="8">
    <source>
        <dbReference type="ARBA" id="ARBA00022801"/>
    </source>
</evidence>
<evidence type="ECO:0000259" key="11">
    <source>
        <dbReference type="Pfam" id="PF00576"/>
    </source>
</evidence>
<dbReference type="RefSeq" id="WP_064596450.1">
    <property type="nucleotide sequence ID" value="NZ_CP134782.1"/>
</dbReference>
<evidence type="ECO:0000256" key="2">
    <source>
        <dbReference type="ARBA" id="ARBA00002704"/>
    </source>
</evidence>
<dbReference type="EMBL" id="LYRP01000005">
    <property type="protein sequence ID" value="OAT77754.1"/>
    <property type="molecule type" value="Genomic_DNA"/>
</dbReference>
<feature type="binding site" evidence="9">
    <location>
        <position position="45"/>
    </location>
    <ligand>
        <name>substrate</name>
    </ligand>
</feature>
<dbReference type="OrthoDB" id="9792386at2"/>
<feature type="domain" description="Transthyretin/hydroxyisourate hydrolase" evidence="11">
    <location>
        <begin position="4"/>
        <end position="110"/>
    </location>
</feature>
<evidence type="ECO:0000256" key="3">
    <source>
        <dbReference type="ARBA" id="ARBA00009850"/>
    </source>
</evidence>
<dbReference type="InterPro" id="IPR023416">
    <property type="entry name" value="Transthyretin/HIU_hydrolase_d"/>
</dbReference>
<feature type="binding site" evidence="9">
    <location>
        <position position="108"/>
    </location>
    <ligand>
        <name>substrate</name>
    </ligand>
</feature>
<dbReference type="GO" id="GO:0033971">
    <property type="term" value="F:hydroxyisourate hydrolase activity"/>
    <property type="evidence" value="ECO:0007669"/>
    <property type="project" value="UniProtKB-EC"/>
</dbReference>
<sequence>MSTLSTHILDTAIGKPAVGVLISLEQLQAGEWVTLTQGETDTDGRLKNLGGGELGPGQYRLVAQTGEYFAVTQRETLYPVAQIDLILPADNLHYHLPFLISPWSWSTYRGS</sequence>
<evidence type="ECO:0000256" key="4">
    <source>
        <dbReference type="ARBA" id="ARBA00011881"/>
    </source>
</evidence>
<evidence type="ECO:0000256" key="9">
    <source>
        <dbReference type="PIRSR" id="PIRSR600895-51"/>
    </source>
</evidence>
<dbReference type="Pfam" id="PF00576">
    <property type="entry name" value="Transthyretin"/>
    <property type="match status" value="1"/>
</dbReference>
<evidence type="ECO:0000256" key="1">
    <source>
        <dbReference type="ARBA" id="ARBA00001043"/>
    </source>
</evidence>
<dbReference type="InterPro" id="IPR023418">
    <property type="entry name" value="Thyroxine_BS"/>
</dbReference>
<dbReference type="PANTHER" id="PTHR10395">
    <property type="entry name" value="URICASE AND TRANSTHYRETIN-RELATED"/>
    <property type="match status" value="1"/>
</dbReference>
<comment type="subunit">
    <text evidence="4 10">Homotetramer.</text>
</comment>
<dbReference type="SUPFAM" id="SSF49472">
    <property type="entry name" value="Transthyretin (synonym: prealbumin)"/>
    <property type="match status" value="1"/>
</dbReference>